<name>A0ABP9UZU2_9BACT</name>
<keyword evidence="1" id="KW-0472">Membrane</keyword>
<dbReference type="Proteomes" id="UP001424741">
    <property type="component" value="Unassembled WGS sequence"/>
</dbReference>
<evidence type="ECO:0000313" key="2">
    <source>
        <dbReference type="EMBL" id="GAA5495897.1"/>
    </source>
</evidence>
<sequence>METQTSILEHQKKTADQGWSMLILTPIVLLPLLLGSLIFDMGIFWRTVWSLLLLGIGGIVIQYAMTNIRLDGLFTCRLTETHFTQQFPEYFDGPSYHLTLESITVLECHDTGGEGPSHVWYVHTESSRHQITNNYDNPADCFAEEIQQRCPELKLIHTNRD</sequence>
<dbReference type="RefSeq" id="WP_346188634.1">
    <property type="nucleotide sequence ID" value="NZ_BAABRL010000006.1"/>
</dbReference>
<dbReference type="EMBL" id="BAABRL010000006">
    <property type="protein sequence ID" value="GAA5495897.1"/>
    <property type="molecule type" value="Genomic_DNA"/>
</dbReference>
<protein>
    <submittedName>
        <fullName evidence="2">Uncharacterized protein</fullName>
    </submittedName>
</protein>
<reference evidence="2 3" key="1">
    <citation type="submission" date="2024-02" db="EMBL/GenBank/DDBJ databases">
        <title>Rubritalea halochordaticola NBRC 107102.</title>
        <authorList>
            <person name="Ichikawa N."/>
            <person name="Katano-Makiyama Y."/>
            <person name="Hidaka K."/>
        </authorList>
    </citation>
    <scope>NUCLEOTIDE SEQUENCE [LARGE SCALE GENOMIC DNA]</scope>
    <source>
        <strain evidence="2 3">NBRC 107102</strain>
    </source>
</reference>
<accession>A0ABP9UZU2</accession>
<feature type="transmembrane region" description="Helical" evidence="1">
    <location>
        <begin position="45"/>
        <end position="65"/>
    </location>
</feature>
<gene>
    <name evidence="2" type="ORF">Rhal01_02078</name>
</gene>
<keyword evidence="1" id="KW-1133">Transmembrane helix</keyword>
<evidence type="ECO:0000256" key="1">
    <source>
        <dbReference type="SAM" id="Phobius"/>
    </source>
</evidence>
<keyword evidence="3" id="KW-1185">Reference proteome</keyword>
<feature type="transmembrane region" description="Helical" evidence="1">
    <location>
        <begin position="21"/>
        <end position="39"/>
    </location>
</feature>
<organism evidence="2 3">
    <name type="scientific">Rubritalea halochordaticola</name>
    <dbReference type="NCBI Taxonomy" id="714537"/>
    <lineage>
        <taxon>Bacteria</taxon>
        <taxon>Pseudomonadati</taxon>
        <taxon>Verrucomicrobiota</taxon>
        <taxon>Verrucomicrobiia</taxon>
        <taxon>Verrucomicrobiales</taxon>
        <taxon>Rubritaleaceae</taxon>
        <taxon>Rubritalea</taxon>
    </lineage>
</organism>
<evidence type="ECO:0000313" key="3">
    <source>
        <dbReference type="Proteomes" id="UP001424741"/>
    </source>
</evidence>
<proteinExistence type="predicted"/>
<keyword evidence="1" id="KW-0812">Transmembrane</keyword>
<comment type="caution">
    <text evidence="2">The sequence shown here is derived from an EMBL/GenBank/DDBJ whole genome shotgun (WGS) entry which is preliminary data.</text>
</comment>